<dbReference type="Proteomes" id="UP000240527">
    <property type="component" value="Chromosome"/>
</dbReference>
<dbReference type="InterPro" id="IPR012373">
    <property type="entry name" value="Ferrdict_sens_TM"/>
</dbReference>
<dbReference type="PANTHER" id="PTHR30273:SF2">
    <property type="entry name" value="PROTEIN FECR"/>
    <property type="match status" value="1"/>
</dbReference>
<dbReference type="Pfam" id="PF04773">
    <property type="entry name" value="FecR"/>
    <property type="match status" value="1"/>
</dbReference>
<evidence type="ECO:0000259" key="2">
    <source>
        <dbReference type="Pfam" id="PF04773"/>
    </source>
</evidence>
<organism evidence="4 5">
    <name type="scientific">Caulobacter segnis</name>
    <dbReference type="NCBI Taxonomy" id="88688"/>
    <lineage>
        <taxon>Bacteria</taxon>
        <taxon>Pseudomonadati</taxon>
        <taxon>Pseudomonadota</taxon>
        <taxon>Alphaproteobacteria</taxon>
        <taxon>Caulobacterales</taxon>
        <taxon>Caulobacteraceae</taxon>
        <taxon>Caulobacter</taxon>
    </lineage>
</organism>
<protein>
    <recommendedName>
        <fullName evidence="6">Anti-FecI sigma factor, FecR</fullName>
    </recommendedName>
</protein>
<keyword evidence="1" id="KW-0812">Transmembrane</keyword>
<dbReference type="InterPro" id="IPR032623">
    <property type="entry name" value="FecR_N"/>
</dbReference>
<name>A0ABM6TFW6_9CAUL</name>
<dbReference type="Pfam" id="PF16220">
    <property type="entry name" value="DUF4880"/>
    <property type="match status" value="1"/>
</dbReference>
<sequence>MHWDVAETDASRHLGTVASRTRVTLTTIRESSADIDAAAAAWAARVDRGPLSDQDQAALEAWAAQDPRRAGAYAKALAVNAHLDRAAGLGADFAPASHPTAKAADRRRLLATGGLLAAASVVGAVGYAALSLRGRVTTAKGDIRRAPLEDGSAVTLNTDTTIRAAFDGKMRRVDLLRGEALFDVAKDPARPFVVVAGDVRVRAVGTSFTVRTHDDGQVGVIVREGVVEVWRGAEGKPVRLSAEHAVQVATAGALVPTTVGSAAVDRAMAWRQGQIDLDGLTLGQAADEFARYSDRRIVIDDPAVAKLKMTGLFSASDPDGFAKAAALSLGLRATTEADGVRLSRG</sequence>
<dbReference type="EMBL" id="CP027850">
    <property type="protein sequence ID" value="AVQ02027.1"/>
    <property type="molecule type" value="Genomic_DNA"/>
</dbReference>
<keyword evidence="1" id="KW-1133">Transmembrane helix</keyword>
<reference evidence="4 5" key="1">
    <citation type="journal article" date="2015" name="Biotechnol. Bioeng.">
        <title>Genome sequence and phenotypic characterization of Caulobacter segnis.</title>
        <authorList>
            <person name="Patel S."/>
            <person name="Fletcher B."/>
            <person name="Scott D.C."/>
            <person name="Ely B."/>
        </authorList>
    </citation>
    <scope>NUCLEOTIDE SEQUENCE [LARGE SCALE GENOMIC DNA]</scope>
    <source>
        <strain evidence="4 5">TK0059</strain>
    </source>
</reference>
<evidence type="ECO:0008006" key="6">
    <source>
        <dbReference type="Google" id="ProtNLM"/>
    </source>
</evidence>
<dbReference type="PANTHER" id="PTHR30273">
    <property type="entry name" value="PERIPLASMIC SIGNAL SENSOR AND SIGMA FACTOR ACTIVATOR FECR-RELATED"/>
    <property type="match status" value="1"/>
</dbReference>
<gene>
    <name evidence="4" type="ORF">B7G68_09325</name>
</gene>
<dbReference type="Gene3D" id="2.60.120.1440">
    <property type="match status" value="1"/>
</dbReference>
<proteinExistence type="predicted"/>
<keyword evidence="1" id="KW-0472">Membrane</keyword>
<keyword evidence="5" id="KW-1185">Reference proteome</keyword>
<evidence type="ECO:0000313" key="5">
    <source>
        <dbReference type="Proteomes" id="UP000240527"/>
    </source>
</evidence>
<dbReference type="PIRSF" id="PIRSF018266">
    <property type="entry name" value="FecR"/>
    <property type="match status" value="1"/>
</dbReference>
<feature type="domain" description="FecR protein" evidence="2">
    <location>
        <begin position="135"/>
        <end position="228"/>
    </location>
</feature>
<evidence type="ECO:0000256" key="1">
    <source>
        <dbReference type="SAM" id="Phobius"/>
    </source>
</evidence>
<feature type="transmembrane region" description="Helical" evidence="1">
    <location>
        <begin position="109"/>
        <end position="130"/>
    </location>
</feature>
<accession>A0ABM6TFW6</accession>
<evidence type="ECO:0000313" key="4">
    <source>
        <dbReference type="EMBL" id="AVQ02027.1"/>
    </source>
</evidence>
<feature type="domain" description="FecR N-terminal" evidence="3">
    <location>
        <begin position="38"/>
        <end position="78"/>
    </location>
</feature>
<evidence type="ECO:0000259" key="3">
    <source>
        <dbReference type="Pfam" id="PF16220"/>
    </source>
</evidence>
<dbReference type="InterPro" id="IPR006860">
    <property type="entry name" value="FecR"/>
</dbReference>